<dbReference type="SUPFAM" id="SSF53850">
    <property type="entry name" value="Periplasmic binding protein-like II"/>
    <property type="match status" value="1"/>
</dbReference>
<dbReference type="PRINTS" id="PR00039">
    <property type="entry name" value="HTHLYSR"/>
</dbReference>
<dbReference type="EMBL" id="NWTK01000002">
    <property type="protein sequence ID" value="PKR55330.1"/>
    <property type="molecule type" value="Genomic_DNA"/>
</dbReference>
<evidence type="ECO:0000313" key="7">
    <source>
        <dbReference type="Proteomes" id="UP000233597"/>
    </source>
</evidence>
<dbReference type="Proteomes" id="UP000233597">
    <property type="component" value="Unassembled WGS sequence"/>
</dbReference>
<organism evidence="6 7">
    <name type="scientific">Thalassospira marina</name>
    <dbReference type="NCBI Taxonomy" id="2048283"/>
    <lineage>
        <taxon>Bacteria</taxon>
        <taxon>Pseudomonadati</taxon>
        <taxon>Pseudomonadota</taxon>
        <taxon>Alphaproteobacteria</taxon>
        <taxon>Rhodospirillales</taxon>
        <taxon>Thalassospiraceae</taxon>
        <taxon>Thalassospira</taxon>
    </lineage>
</organism>
<dbReference type="InterPro" id="IPR005119">
    <property type="entry name" value="LysR_subst-bd"/>
</dbReference>
<dbReference type="Pfam" id="PF03466">
    <property type="entry name" value="LysR_substrate"/>
    <property type="match status" value="1"/>
</dbReference>
<comment type="caution">
    <text evidence="6">The sequence shown here is derived from an EMBL/GenBank/DDBJ whole genome shotgun (WGS) entry which is preliminary data.</text>
</comment>
<dbReference type="SUPFAM" id="SSF46785">
    <property type="entry name" value="Winged helix' DNA-binding domain"/>
    <property type="match status" value="1"/>
</dbReference>
<proteinExistence type="inferred from homology"/>
<evidence type="ECO:0000259" key="5">
    <source>
        <dbReference type="PROSITE" id="PS50931"/>
    </source>
</evidence>
<dbReference type="AlphaFoldDB" id="A0A2N3KXW1"/>
<dbReference type="InterPro" id="IPR036388">
    <property type="entry name" value="WH-like_DNA-bd_sf"/>
</dbReference>
<reference evidence="6 7" key="1">
    <citation type="submission" date="2017-09" db="EMBL/GenBank/DDBJ databases">
        <title>Biodiversity and function of Thalassospira species in the particle-attached aromatic-hydrocarbon-degrading consortia from the surface seawater of the South China Sea.</title>
        <authorList>
            <person name="Dong C."/>
            <person name="Liu R."/>
            <person name="Shao Z."/>
        </authorList>
    </citation>
    <scope>NUCLEOTIDE SEQUENCE [LARGE SCALE GENOMIC DNA]</scope>
    <source>
        <strain evidence="6 7">CSC1P2</strain>
    </source>
</reference>
<keyword evidence="3" id="KW-0238">DNA-binding</keyword>
<protein>
    <submittedName>
        <fullName evidence="6">Transcriptional regulator</fullName>
    </submittedName>
</protein>
<dbReference type="FunFam" id="1.10.10.10:FF:000038">
    <property type="entry name" value="Glycine cleavage system transcriptional activator"/>
    <property type="match status" value="1"/>
</dbReference>
<evidence type="ECO:0000256" key="1">
    <source>
        <dbReference type="ARBA" id="ARBA00009437"/>
    </source>
</evidence>
<dbReference type="InterPro" id="IPR036390">
    <property type="entry name" value="WH_DNA-bd_sf"/>
</dbReference>
<evidence type="ECO:0000256" key="3">
    <source>
        <dbReference type="ARBA" id="ARBA00023125"/>
    </source>
</evidence>
<feature type="domain" description="HTH lysR-type" evidence="5">
    <location>
        <begin position="4"/>
        <end position="61"/>
    </location>
</feature>
<dbReference type="InterPro" id="IPR000847">
    <property type="entry name" value="LysR_HTH_N"/>
</dbReference>
<dbReference type="PANTHER" id="PTHR30537">
    <property type="entry name" value="HTH-TYPE TRANSCRIPTIONAL REGULATOR"/>
    <property type="match status" value="1"/>
</dbReference>
<dbReference type="Gene3D" id="1.10.10.10">
    <property type="entry name" value="Winged helix-like DNA-binding domain superfamily/Winged helix DNA-binding domain"/>
    <property type="match status" value="1"/>
</dbReference>
<dbReference type="CDD" id="cd08432">
    <property type="entry name" value="PBP2_GcdR_TrpI_HvrB_AmpR_like"/>
    <property type="match status" value="1"/>
</dbReference>
<evidence type="ECO:0000313" key="6">
    <source>
        <dbReference type="EMBL" id="PKR55330.1"/>
    </source>
</evidence>
<comment type="similarity">
    <text evidence="1">Belongs to the LysR transcriptional regulatory family.</text>
</comment>
<dbReference type="PANTHER" id="PTHR30537:SF26">
    <property type="entry name" value="GLYCINE CLEAVAGE SYSTEM TRANSCRIPTIONAL ACTIVATOR"/>
    <property type="match status" value="1"/>
</dbReference>
<gene>
    <name evidence="6" type="ORF">COO20_03910</name>
</gene>
<dbReference type="Gene3D" id="3.40.190.10">
    <property type="entry name" value="Periplasmic binding protein-like II"/>
    <property type="match status" value="2"/>
</dbReference>
<keyword evidence="4" id="KW-0804">Transcription</keyword>
<dbReference type="GO" id="GO:0006351">
    <property type="term" value="P:DNA-templated transcription"/>
    <property type="evidence" value="ECO:0007669"/>
    <property type="project" value="TreeGrafter"/>
</dbReference>
<dbReference type="GO" id="GO:0003700">
    <property type="term" value="F:DNA-binding transcription factor activity"/>
    <property type="evidence" value="ECO:0007669"/>
    <property type="project" value="InterPro"/>
</dbReference>
<dbReference type="OrthoDB" id="9794694at2"/>
<keyword evidence="2" id="KW-0805">Transcription regulation</keyword>
<name>A0A2N3KXW1_9PROT</name>
<dbReference type="RefSeq" id="WP_101264378.1">
    <property type="nucleotide sequence ID" value="NZ_NWTK01000002.1"/>
</dbReference>
<dbReference type="NCBIfam" id="NF008352">
    <property type="entry name" value="PRK11139.1"/>
    <property type="match status" value="1"/>
</dbReference>
<dbReference type="InterPro" id="IPR058163">
    <property type="entry name" value="LysR-type_TF_proteobact-type"/>
</dbReference>
<accession>A0A2N3KXW1</accession>
<dbReference type="GO" id="GO:0043565">
    <property type="term" value="F:sequence-specific DNA binding"/>
    <property type="evidence" value="ECO:0007669"/>
    <property type="project" value="TreeGrafter"/>
</dbReference>
<evidence type="ECO:0000256" key="2">
    <source>
        <dbReference type="ARBA" id="ARBA00023015"/>
    </source>
</evidence>
<dbReference type="PROSITE" id="PS50931">
    <property type="entry name" value="HTH_LYSR"/>
    <property type="match status" value="1"/>
</dbReference>
<sequence length="319" mass="35710">MRLPPLQALRAFDAAARHLNFTRAAEELFVTQGAISQQIRQLEEYLGFRLFFRLPRRLQLTDEGDRLARATSEGFTRIAGEIESLLAVEEAGVVTVSVLQSFAVKWLIPRLGHFRNEHPDIDVRIHADDRLVDFRTEGIDLAVRFGRGHYPNLYTELLMRDEVFPVCSPDYLASSPPLCVPKDIAGHRLLHDATSDANQPRAADWQFWLDGVGVTGIDLRRGLRFNSGDMVIQAALMGQGVGVARTSLAAQDLKVGLLVRPFPQKVASSYAYYVTCPEENLNRPRVTAFIRWLKKEVAVTLKDIEENQPAIAAGSPNHL</sequence>
<evidence type="ECO:0000256" key="4">
    <source>
        <dbReference type="ARBA" id="ARBA00023163"/>
    </source>
</evidence>
<dbReference type="Pfam" id="PF00126">
    <property type="entry name" value="HTH_1"/>
    <property type="match status" value="1"/>
</dbReference>